<dbReference type="PANTHER" id="PTHR36743">
    <property type="entry name" value="OS04G0495300 PROTEIN"/>
    <property type="match status" value="1"/>
</dbReference>
<accession>D5A923</accession>
<sequence>MGSSPSKRVEIELRNSPSFQSAVANTYEECMNLTQHAFPGPCLYQLLHASTSVYTLLLSSSKDDPAAKIQQKWLPQPPTQLQIDRTLRKLKLLCNGKSASLNLEEFQAFILALFRDMALSNAFKSMAFYIPVGFLAILSSHLIAQRLPLIGPTYRTQGPKLPRIMAGYTAGTAAAVYINL</sequence>
<dbReference type="PANTHER" id="PTHR36743:SF1">
    <property type="entry name" value="OS04G0495300 PROTEIN"/>
    <property type="match status" value="1"/>
</dbReference>
<protein>
    <submittedName>
        <fullName evidence="1">Uncharacterized protein</fullName>
    </submittedName>
</protein>
<dbReference type="AlphaFoldDB" id="D5A923"/>
<dbReference type="EMBL" id="BT122674">
    <property type="protein sequence ID" value="ADE76042.1"/>
    <property type="molecule type" value="mRNA"/>
</dbReference>
<name>D5A923_PICSI</name>
<proteinExistence type="evidence at transcript level"/>
<reference evidence="1" key="1">
    <citation type="submission" date="2010-04" db="EMBL/GenBank/DDBJ databases">
        <authorList>
            <person name="Reid K.E."/>
            <person name="Liao N."/>
            <person name="Chan S."/>
            <person name="Docking R."/>
            <person name="Taylor G."/>
            <person name="Moore R."/>
            <person name="Mayo M."/>
            <person name="Munro S."/>
            <person name="King J."/>
            <person name="Yanchuk A."/>
            <person name="Holt R."/>
            <person name="Jones S."/>
            <person name="Marra M."/>
            <person name="Ritland C.E."/>
            <person name="Ritland K."/>
            <person name="Bohlmann J."/>
        </authorList>
    </citation>
    <scope>NUCLEOTIDE SEQUENCE</scope>
    <source>
        <tissue evidence="1">Buds collected with no treatment. Collection October 2007</tissue>
    </source>
</reference>
<organism evidence="1">
    <name type="scientific">Picea sitchensis</name>
    <name type="common">Sitka spruce</name>
    <name type="synonym">Pinus sitchensis</name>
    <dbReference type="NCBI Taxonomy" id="3332"/>
    <lineage>
        <taxon>Eukaryota</taxon>
        <taxon>Viridiplantae</taxon>
        <taxon>Streptophyta</taxon>
        <taxon>Embryophyta</taxon>
        <taxon>Tracheophyta</taxon>
        <taxon>Spermatophyta</taxon>
        <taxon>Pinopsida</taxon>
        <taxon>Pinidae</taxon>
        <taxon>Conifers I</taxon>
        <taxon>Pinales</taxon>
        <taxon>Pinaceae</taxon>
        <taxon>Picea</taxon>
    </lineage>
</organism>
<evidence type="ECO:0000313" key="1">
    <source>
        <dbReference type="EMBL" id="ADE76042.1"/>
    </source>
</evidence>